<feature type="signal peptide" evidence="1">
    <location>
        <begin position="1"/>
        <end position="33"/>
    </location>
</feature>
<accession>A0A8J7S4X2</accession>
<name>A0A8J7S4X2_9PROT</name>
<dbReference type="PANTHER" id="PTHR34512:SF30">
    <property type="entry name" value="OUTER MEMBRANE PROTEIN ASSEMBLY FACTOR BAMB"/>
    <property type="match status" value="1"/>
</dbReference>
<reference evidence="3" key="1">
    <citation type="submission" date="2021-04" db="EMBL/GenBank/DDBJ databases">
        <authorList>
            <person name="Zhang D.-C."/>
        </authorList>
    </citation>
    <scope>NUCLEOTIDE SEQUENCE</scope>
    <source>
        <strain evidence="3">CGMCC 1.15697</strain>
    </source>
</reference>
<feature type="chain" id="PRO_5035195396" evidence="1">
    <location>
        <begin position="34"/>
        <end position="448"/>
    </location>
</feature>
<keyword evidence="1" id="KW-0732">Signal</keyword>
<dbReference type="PANTHER" id="PTHR34512">
    <property type="entry name" value="CELL SURFACE PROTEIN"/>
    <property type="match status" value="1"/>
</dbReference>
<evidence type="ECO:0000313" key="4">
    <source>
        <dbReference type="Proteomes" id="UP000672602"/>
    </source>
</evidence>
<evidence type="ECO:0000256" key="1">
    <source>
        <dbReference type="SAM" id="SignalP"/>
    </source>
</evidence>
<evidence type="ECO:0000313" key="3">
    <source>
        <dbReference type="EMBL" id="MBP5856809.1"/>
    </source>
</evidence>
<dbReference type="InterPro" id="IPR011047">
    <property type="entry name" value="Quinoprotein_ADH-like_sf"/>
</dbReference>
<dbReference type="InterPro" id="IPR002372">
    <property type="entry name" value="PQQ_rpt_dom"/>
</dbReference>
<proteinExistence type="predicted"/>
<feature type="domain" description="Pyrrolo-quinoline quinone repeat" evidence="2">
    <location>
        <begin position="131"/>
        <end position="368"/>
    </location>
</feature>
<dbReference type="InterPro" id="IPR018391">
    <property type="entry name" value="PQQ_b-propeller_rpt"/>
</dbReference>
<comment type="caution">
    <text evidence="3">The sequence shown here is derived from an EMBL/GenBank/DDBJ whole genome shotgun (WGS) entry which is preliminary data.</text>
</comment>
<gene>
    <name evidence="3" type="ORF">KAJ83_07300</name>
</gene>
<dbReference type="EMBL" id="JAGMWN010000003">
    <property type="protein sequence ID" value="MBP5856809.1"/>
    <property type="molecule type" value="Genomic_DNA"/>
</dbReference>
<organism evidence="3 4">
    <name type="scientific">Marivibrio halodurans</name>
    <dbReference type="NCBI Taxonomy" id="2039722"/>
    <lineage>
        <taxon>Bacteria</taxon>
        <taxon>Pseudomonadati</taxon>
        <taxon>Pseudomonadota</taxon>
        <taxon>Alphaproteobacteria</taxon>
        <taxon>Rhodospirillales</taxon>
        <taxon>Rhodospirillaceae</taxon>
        <taxon>Marivibrio</taxon>
    </lineage>
</organism>
<dbReference type="Gene3D" id="2.130.10.10">
    <property type="entry name" value="YVTN repeat-like/Quinoprotein amine dehydrogenase"/>
    <property type="match status" value="1"/>
</dbReference>
<dbReference type="InterPro" id="IPR015943">
    <property type="entry name" value="WD40/YVTN_repeat-like_dom_sf"/>
</dbReference>
<dbReference type="SUPFAM" id="SSF50998">
    <property type="entry name" value="Quinoprotein alcohol dehydrogenase-like"/>
    <property type="match status" value="1"/>
</dbReference>
<dbReference type="SMART" id="SM00564">
    <property type="entry name" value="PQQ"/>
    <property type="match status" value="5"/>
</dbReference>
<evidence type="ECO:0000259" key="2">
    <source>
        <dbReference type="Pfam" id="PF13360"/>
    </source>
</evidence>
<protein>
    <submittedName>
        <fullName evidence="3">PQQ-binding-like beta-propeller repeat protein</fullName>
    </submittedName>
</protein>
<sequence length="448" mass="48066">MTTAIRHAPARGSLRAAAALAALLALGACSWFGDEEAPPLPGDRISVMLSESDVEPDPRLSDLAVKLPPPYLNESWPQAGGFADHAMHHLMASDDLAEAWDVSIGSGSAGDQRVLSSPVAANGRLFTMDRDFEIRAFDAESGQRLWTFDAEVPDEDDEAFGGGLAYADGILVATTGYAEVIALNAETGQEIWREQMSGPIRAAATIAEGRVVAISIDNQSAALDLETGATIWRHAGFAEVAGLLGAASPAISESSVIVPYSSGELFALRLGNGQVSWQENLTSTRRVDALSSLADIRGRPVIDRGLVYAVSHAGRMIAIDMRTGSRAWDRRIGGTETPWIAGEYVYQLTNDQVLLCLTRRGGRVRWATPMPRFEDQEDHEGPISWVGPVLVKDRLLVGNNLGELMAVSPYTGEPLGQIDVGDGIRIAPIVANGTVYLQTEDGRLFAYR</sequence>
<feature type="domain" description="Pyrrolo-quinoline quinone repeat" evidence="2">
    <location>
        <begin position="383"/>
        <end position="447"/>
    </location>
</feature>
<dbReference type="RefSeq" id="WP_210681741.1">
    <property type="nucleotide sequence ID" value="NZ_JBHSYA010000023.1"/>
</dbReference>
<dbReference type="AlphaFoldDB" id="A0A8J7S4X2"/>
<dbReference type="Proteomes" id="UP000672602">
    <property type="component" value="Unassembled WGS sequence"/>
</dbReference>
<dbReference type="Pfam" id="PF13360">
    <property type="entry name" value="PQQ_2"/>
    <property type="match status" value="2"/>
</dbReference>
<keyword evidence="4" id="KW-1185">Reference proteome</keyword>
<dbReference type="PROSITE" id="PS51257">
    <property type="entry name" value="PROKAR_LIPOPROTEIN"/>
    <property type="match status" value="1"/>
</dbReference>